<keyword evidence="1" id="KW-0732">Signal</keyword>
<sequence>MPRLTVMIFLALSGVALAQPAPAQQTPAQQTPAAAQLNGLTPRQALAKANQWRGAGGLQSYVTSEAIVFRFPGGQQRSVPLPARQMVVALAPYVNRTHPCETHYMSGCQGELVNRPVSILVKNEAGKTVLNRTMKTLPNGFLELWLDRDQTYRVTLKAGGKAASGRLSTAAGSQTCITTLRLQ</sequence>
<dbReference type="Pfam" id="PF21172">
    <property type="entry name" value="CueP"/>
    <property type="match status" value="1"/>
</dbReference>
<organism evidence="2 3">
    <name type="scientific">Deinococcus antarcticus</name>
    <dbReference type="NCBI Taxonomy" id="1298767"/>
    <lineage>
        <taxon>Bacteria</taxon>
        <taxon>Thermotogati</taxon>
        <taxon>Deinococcota</taxon>
        <taxon>Deinococci</taxon>
        <taxon>Deinococcales</taxon>
        <taxon>Deinococcaceae</taxon>
        <taxon>Deinococcus</taxon>
    </lineage>
</organism>
<reference evidence="3" key="1">
    <citation type="journal article" date="2019" name="Int. J. Syst. Evol. Microbiol.">
        <title>The Global Catalogue of Microorganisms (GCM) 10K type strain sequencing project: providing services to taxonomists for standard genome sequencing and annotation.</title>
        <authorList>
            <consortium name="The Broad Institute Genomics Platform"/>
            <consortium name="The Broad Institute Genome Sequencing Center for Infectious Disease"/>
            <person name="Wu L."/>
            <person name="Ma J."/>
        </authorList>
    </citation>
    <scope>NUCLEOTIDE SEQUENCE [LARGE SCALE GENOMIC DNA]</scope>
    <source>
        <strain evidence="3">CCTCC AB 2013263</strain>
    </source>
</reference>
<evidence type="ECO:0000313" key="2">
    <source>
        <dbReference type="EMBL" id="MFC3862650.1"/>
    </source>
</evidence>
<dbReference type="EMBL" id="JBHRZF010000209">
    <property type="protein sequence ID" value="MFC3862650.1"/>
    <property type="molecule type" value="Genomic_DNA"/>
</dbReference>
<dbReference type="NCBIfam" id="NF038094">
    <property type="entry name" value="CueP_fam"/>
    <property type="match status" value="1"/>
</dbReference>
<proteinExistence type="predicted"/>
<dbReference type="Proteomes" id="UP001595748">
    <property type="component" value="Unassembled WGS sequence"/>
</dbReference>
<gene>
    <name evidence="2" type="ORF">ACFOPQ_17940</name>
</gene>
<dbReference type="RefSeq" id="WP_380080591.1">
    <property type="nucleotide sequence ID" value="NZ_JBHRZF010000209.1"/>
</dbReference>
<dbReference type="InterPro" id="IPR047808">
    <property type="entry name" value="CueP-like"/>
</dbReference>
<comment type="caution">
    <text evidence="2">The sequence shown here is derived from an EMBL/GenBank/DDBJ whole genome shotgun (WGS) entry which is preliminary data.</text>
</comment>
<dbReference type="Gene3D" id="2.60.40.3700">
    <property type="match status" value="1"/>
</dbReference>
<evidence type="ECO:0000256" key="1">
    <source>
        <dbReference type="SAM" id="SignalP"/>
    </source>
</evidence>
<name>A0ABV8ABD6_9DEIO</name>
<protein>
    <submittedName>
        <fullName evidence="2">CueP family metal-binding protein</fullName>
    </submittedName>
</protein>
<feature type="signal peptide" evidence="1">
    <location>
        <begin position="1"/>
        <end position="18"/>
    </location>
</feature>
<feature type="chain" id="PRO_5045455899" evidence="1">
    <location>
        <begin position="19"/>
        <end position="183"/>
    </location>
</feature>
<evidence type="ECO:0000313" key="3">
    <source>
        <dbReference type="Proteomes" id="UP001595748"/>
    </source>
</evidence>
<keyword evidence="3" id="KW-1185">Reference proteome</keyword>
<accession>A0ABV8ABD6</accession>